<comment type="caution">
    <text evidence="1">The sequence shown here is derived from an EMBL/GenBank/DDBJ whole genome shotgun (WGS) entry which is preliminary data.</text>
</comment>
<reference evidence="1" key="1">
    <citation type="journal article" date="2022" name="bioRxiv">
        <title>Deciphering the potential niche of two novel black yeast fungi from a biological soil crust based on their genomes, phenotypes, and melanin regulation.</title>
        <authorList>
            <consortium name="DOE Joint Genome Institute"/>
            <person name="Carr E.C."/>
            <person name="Barton Q."/>
            <person name="Grambo S."/>
            <person name="Sullivan M."/>
            <person name="Renfro C.M."/>
            <person name="Kuo A."/>
            <person name="Pangilinan J."/>
            <person name="Lipzen A."/>
            <person name="Keymanesh K."/>
            <person name="Savage E."/>
            <person name="Barry K."/>
            <person name="Grigoriev I.V."/>
            <person name="Riekhof W.R."/>
            <person name="Harris S.S."/>
        </authorList>
    </citation>
    <scope>NUCLEOTIDE SEQUENCE</scope>
    <source>
        <strain evidence="1">JF 03-4F</strain>
    </source>
</reference>
<sequence>MSAEYVEHRSDAFDSGKTWKNDFREYIPPAGHPRIHGLDKVTVHSYSRDVLSRPRPQSLFAPWYQNWEKPFIGITCDNTKIRDLYSVKEEGAPTSEMVAAAETLLSSFSPDELFKCCFDIDSVEWRKWANPEIMFNDIGIRLEAMDPRKRDLVLDLLRSSLSPNGFEKALGAMRTNQFLGELVNARPILNEYSYHFLLFGQPSVATPWGFLLFGHHLCLSVFVLGKQMVISPMFVGAEPNVIDSGPYKGTALFLPESELALKLMQSLPPDLQAVAQIYKKMHDPAMPEGRWHPADQRQLSGAAQDNRVIPYEGVLAISMPSAQQDYLRSIIATYMGILPSGPFNARMAQIQSHWPETYFSWIGAFGEEDPFYYRIQSPVVLIEFDHHAGVFLLNAEPSTCHVHTIIRMPNGGDYGRELLGAWRSQKYY</sequence>
<proteinExistence type="predicted"/>
<dbReference type="PANTHER" id="PTHR37489">
    <property type="entry name" value="DUF3500 DOMAIN-CONTAINING PROTEIN"/>
    <property type="match status" value="1"/>
</dbReference>
<dbReference type="Proteomes" id="UP001203852">
    <property type="component" value="Unassembled WGS sequence"/>
</dbReference>
<dbReference type="InterPro" id="IPR021889">
    <property type="entry name" value="DUF3500"/>
</dbReference>
<evidence type="ECO:0008006" key="3">
    <source>
        <dbReference type="Google" id="ProtNLM"/>
    </source>
</evidence>
<dbReference type="PANTHER" id="PTHR37489:SF1">
    <property type="entry name" value="DUF3500 DOMAIN-CONTAINING PROTEIN"/>
    <property type="match status" value="1"/>
</dbReference>
<dbReference type="Pfam" id="PF12006">
    <property type="entry name" value="DUF3500"/>
    <property type="match status" value="1"/>
</dbReference>
<keyword evidence="2" id="KW-1185">Reference proteome</keyword>
<dbReference type="EMBL" id="MU404359">
    <property type="protein sequence ID" value="KAI1609994.1"/>
    <property type="molecule type" value="Genomic_DNA"/>
</dbReference>
<evidence type="ECO:0000313" key="2">
    <source>
        <dbReference type="Proteomes" id="UP001203852"/>
    </source>
</evidence>
<accession>A0AAN6DRI2</accession>
<organism evidence="1 2">
    <name type="scientific">Exophiala viscosa</name>
    <dbReference type="NCBI Taxonomy" id="2486360"/>
    <lineage>
        <taxon>Eukaryota</taxon>
        <taxon>Fungi</taxon>
        <taxon>Dikarya</taxon>
        <taxon>Ascomycota</taxon>
        <taxon>Pezizomycotina</taxon>
        <taxon>Eurotiomycetes</taxon>
        <taxon>Chaetothyriomycetidae</taxon>
        <taxon>Chaetothyriales</taxon>
        <taxon>Herpotrichiellaceae</taxon>
        <taxon>Exophiala</taxon>
    </lineage>
</organism>
<protein>
    <recommendedName>
        <fullName evidence="3">DUF3500 domain-containing protein</fullName>
    </recommendedName>
</protein>
<gene>
    <name evidence="1" type="ORF">EDD36DRAFT_498790</name>
</gene>
<dbReference type="AlphaFoldDB" id="A0AAN6DRI2"/>
<evidence type="ECO:0000313" key="1">
    <source>
        <dbReference type="EMBL" id="KAI1609994.1"/>
    </source>
</evidence>
<name>A0AAN6DRI2_9EURO</name>